<sequence length="128" mass="14928">MMPLAKESKKNLKKQLHLGKSQNIFLMYFIYWFSLSFWCRISAYKEGFNNKNSLSRFGVMKAFKSGLGQLNITFDKLEDTRHTSFSLILQSVEPIFKANIILKNFDKNTTIFSKKGLIIKRYARGSLK</sequence>
<name>A0A8S1MRK9_PARPR</name>
<comment type="caution">
    <text evidence="2">The sequence shown here is derived from an EMBL/GenBank/DDBJ whole genome shotgun (WGS) entry which is preliminary data.</text>
</comment>
<evidence type="ECO:0000256" key="1">
    <source>
        <dbReference type="SAM" id="Phobius"/>
    </source>
</evidence>
<evidence type="ECO:0000313" key="2">
    <source>
        <dbReference type="EMBL" id="CAD8081982.1"/>
    </source>
</evidence>
<organism evidence="2 3">
    <name type="scientific">Paramecium primaurelia</name>
    <dbReference type="NCBI Taxonomy" id="5886"/>
    <lineage>
        <taxon>Eukaryota</taxon>
        <taxon>Sar</taxon>
        <taxon>Alveolata</taxon>
        <taxon>Ciliophora</taxon>
        <taxon>Intramacronucleata</taxon>
        <taxon>Oligohymenophorea</taxon>
        <taxon>Peniculida</taxon>
        <taxon>Parameciidae</taxon>
        <taxon>Paramecium</taxon>
    </lineage>
</organism>
<proteinExistence type="predicted"/>
<evidence type="ECO:0000313" key="3">
    <source>
        <dbReference type="Proteomes" id="UP000688137"/>
    </source>
</evidence>
<keyword evidence="3" id="KW-1185">Reference proteome</keyword>
<reference evidence="2" key="1">
    <citation type="submission" date="2021-01" db="EMBL/GenBank/DDBJ databases">
        <authorList>
            <consortium name="Genoscope - CEA"/>
            <person name="William W."/>
        </authorList>
    </citation>
    <scope>NUCLEOTIDE SEQUENCE</scope>
</reference>
<keyword evidence="1" id="KW-0472">Membrane</keyword>
<gene>
    <name evidence="2" type="ORF">PPRIM_AZ9-3.1.T0670001</name>
</gene>
<dbReference type="Proteomes" id="UP000688137">
    <property type="component" value="Unassembled WGS sequence"/>
</dbReference>
<accession>A0A8S1MRK9</accession>
<feature type="transmembrane region" description="Helical" evidence="1">
    <location>
        <begin position="21"/>
        <end position="38"/>
    </location>
</feature>
<dbReference type="AlphaFoldDB" id="A0A8S1MRK9"/>
<keyword evidence="1" id="KW-1133">Transmembrane helix</keyword>
<protein>
    <submittedName>
        <fullName evidence="2">Uncharacterized protein</fullName>
    </submittedName>
</protein>
<keyword evidence="1" id="KW-0812">Transmembrane</keyword>
<dbReference type="EMBL" id="CAJJDM010000070">
    <property type="protein sequence ID" value="CAD8081982.1"/>
    <property type="molecule type" value="Genomic_DNA"/>
</dbReference>